<evidence type="ECO:0000256" key="5">
    <source>
        <dbReference type="ARBA" id="ARBA00023306"/>
    </source>
</evidence>
<feature type="region of interest" description="Disordered" evidence="7">
    <location>
        <begin position="1"/>
        <end position="22"/>
    </location>
</feature>
<comment type="function">
    <text evidence="6">Plays an important role in the control of DNA replication and the maintenance of replication fork stability.</text>
</comment>
<accession>A0A4S8LK03</accession>
<dbReference type="GO" id="GO:0000076">
    <property type="term" value="P:DNA replication checkpoint signaling"/>
    <property type="evidence" value="ECO:0007669"/>
    <property type="project" value="UniProtKB-UniRule"/>
</dbReference>
<feature type="region of interest" description="Disordered" evidence="7">
    <location>
        <begin position="321"/>
        <end position="340"/>
    </location>
</feature>
<evidence type="ECO:0000256" key="1">
    <source>
        <dbReference type="ARBA" id="ARBA00004123"/>
    </source>
</evidence>
<dbReference type="OrthoDB" id="437078at2759"/>
<feature type="region of interest" description="Disordered" evidence="7">
    <location>
        <begin position="389"/>
        <end position="429"/>
    </location>
</feature>
<dbReference type="GO" id="GO:0006974">
    <property type="term" value="P:DNA damage response"/>
    <property type="evidence" value="ECO:0007669"/>
    <property type="project" value="UniProtKB-KW"/>
</dbReference>
<feature type="region of interest" description="Disordered" evidence="7">
    <location>
        <begin position="220"/>
        <end position="307"/>
    </location>
</feature>
<dbReference type="PANTHER" id="PTHR13220">
    <property type="entry name" value="TIMELESS INTERACTING-RELATED"/>
    <property type="match status" value="1"/>
</dbReference>
<evidence type="ECO:0000313" key="10">
    <source>
        <dbReference type="Proteomes" id="UP000297245"/>
    </source>
</evidence>
<dbReference type="GO" id="GO:0043111">
    <property type="term" value="P:replication fork arrest"/>
    <property type="evidence" value="ECO:0007669"/>
    <property type="project" value="TreeGrafter"/>
</dbReference>
<feature type="compositionally biased region" description="Low complexity" evidence="7">
    <location>
        <begin position="280"/>
        <end position="304"/>
    </location>
</feature>
<dbReference type="GO" id="GO:0031298">
    <property type="term" value="C:replication fork protection complex"/>
    <property type="evidence" value="ECO:0007669"/>
    <property type="project" value="TreeGrafter"/>
</dbReference>
<gene>
    <name evidence="9" type="ORF">K435DRAFT_781563</name>
</gene>
<evidence type="ECO:0000259" key="8">
    <source>
        <dbReference type="Pfam" id="PF07962"/>
    </source>
</evidence>
<evidence type="ECO:0000256" key="3">
    <source>
        <dbReference type="ARBA" id="ARBA00022763"/>
    </source>
</evidence>
<keyword evidence="4 6" id="KW-0539">Nucleus</keyword>
<dbReference type="InterPro" id="IPR040038">
    <property type="entry name" value="TIPIN/Csm3/Swi3"/>
</dbReference>
<dbReference type="GO" id="GO:0031297">
    <property type="term" value="P:replication fork processing"/>
    <property type="evidence" value="ECO:0007669"/>
    <property type="project" value="UniProtKB-UniRule"/>
</dbReference>
<evidence type="ECO:0000256" key="7">
    <source>
        <dbReference type="SAM" id="MobiDB-lite"/>
    </source>
</evidence>
<evidence type="ECO:0000256" key="4">
    <source>
        <dbReference type="ARBA" id="ARBA00023242"/>
    </source>
</evidence>
<dbReference type="InterPro" id="IPR012923">
    <property type="entry name" value="Csm3"/>
</dbReference>
<dbReference type="PANTHER" id="PTHR13220:SF11">
    <property type="entry name" value="TIMELESS-INTERACTING PROTEIN"/>
    <property type="match status" value="1"/>
</dbReference>
<feature type="region of interest" description="Disordered" evidence="7">
    <location>
        <begin position="67"/>
        <end position="119"/>
    </location>
</feature>
<dbReference type="Pfam" id="PF07962">
    <property type="entry name" value="Swi3"/>
    <property type="match status" value="1"/>
</dbReference>
<feature type="compositionally biased region" description="Polar residues" evidence="7">
    <location>
        <begin position="360"/>
        <end position="372"/>
    </location>
</feature>
<dbReference type="GO" id="GO:0003677">
    <property type="term" value="F:DNA binding"/>
    <property type="evidence" value="ECO:0007669"/>
    <property type="project" value="TreeGrafter"/>
</dbReference>
<proteinExistence type="inferred from homology"/>
<feature type="domain" description="Chromosome segregation in meiosis protein 3" evidence="8">
    <location>
        <begin position="119"/>
        <end position="199"/>
    </location>
</feature>
<comment type="subcellular location">
    <subcellularLocation>
        <location evidence="1 6">Nucleus</location>
    </subcellularLocation>
</comment>
<keyword evidence="3 6" id="KW-0227">DNA damage</keyword>
<dbReference type="Proteomes" id="UP000297245">
    <property type="component" value="Unassembled WGS sequence"/>
</dbReference>
<keyword evidence="10" id="KW-1185">Reference proteome</keyword>
<feature type="region of interest" description="Disordered" evidence="7">
    <location>
        <begin position="356"/>
        <end position="377"/>
    </location>
</feature>
<reference evidence="9 10" key="1">
    <citation type="journal article" date="2019" name="Nat. Ecol. Evol.">
        <title>Megaphylogeny resolves global patterns of mushroom evolution.</title>
        <authorList>
            <person name="Varga T."/>
            <person name="Krizsan K."/>
            <person name="Foldi C."/>
            <person name="Dima B."/>
            <person name="Sanchez-Garcia M."/>
            <person name="Sanchez-Ramirez S."/>
            <person name="Szollosi G.J."/>
            <person name="Szarkandi J.G."/>
            <person name="Papp V."/>
            <person name="Albert L."/>
            <person name="Andreopoulos W."/>
            <person name="Angelini C."/>
            <person name="Antonin V."/>
            <person name="Barry K.W."/>
            <person name="Bougher N.L."/>
            <person name="Buchanan P."/>
            <person name="Buyck B."/>
            <person name="Bense V."/>
            <person name="Catcheside P."/>
            <person name="Chovatia M."/>
            <person name="Cooper J."/>
            <person name="Damon W."/>
            <person name="Desjardin D."/>
            <person name="Finy P."/>
            <person name="Geml J."/>
            <person name="Haridas S."/>
            <person name="Hughes K."/>
            <person name="Justo A."/>
            <person name="Karasinski D."/>
            <person name="Kautmanova I."/>
            <person name="Kiss B."/>
            <person name="Kocsube S."/>
            <person name="Kotiranta H."/>
            <person name="LaButti K.M."/>
            <person name="Lechner B.E."/>
            <person name="Liimatainen K."/>
            <person name="Lipzen A."/>
            <person name="Lukacs Z."/>
            <person name="Mihaltcheva S."/>
            <person name="Morgado L.N."/>
            <person name="Niskanen T."/>
            <person name="Noordeloos M.E."/>
            <person name="Ohm R.A."/>
            <person name="Ortiz-Santana B."/>
            <person name="Ovrebo C."/>
            <person name="Racz N."/>
            <person name="Riley R."/>
            <person name="Savchenko A."/>
            <person name="Shiryaev A."/>
            <person name="Soop K."/>
            <person name="Spirin V."/>
            <person name="Szebenyi C."/>
            <person name="Tomsovsky M."/>
            <person name="Tulloss R.E."/>
            <person name="Uehling J."/>
            <person name="Grigoriev I.V."/>
            <person name="Vagvolgyi C."/>
            <person name="Papp T."/>
            <person name="Martin F.M."/>
            <person name="Miettinen O."/>
            <person name="Hibbett D.S."/>
            <person name="Nagy L.G."/>
        </authorList>
    </citation>
    <scope>NUCLEOTIDE SEQUENCE [LARGE SCALE GENOMIC DNA]</scope>
    <source>
        <strain evidence="9 10">CBS 962.96</strain>
    </source>
</reference>
<feature type="compositionally biased region" description="Basic and acidic residues" evidence="7">
    <location>
        <begin position="106"/>
        <end position="119"/>
    </location>
</feature>
<feature type="compositionally biased region" description="Acidic residues" evidence="7">
    <location>
        <begin position="416"/>
        <end position="429"/>
    </location>
</feature>
<keyword evidence="5 6" id="KW-0131">Cell cycle</keyword>
<protein>
    <recommendedName>
        <fullName evidence="6">Chromosome segregation in meiosis protein</fullName>
    </recommendedName>
</protein>
<organism evidence="9 10">
    <name type="scientific">Dendrothele bispora (strain CBS 962.96)</name>
    <dbReference type="NCBI Taxonomy" id="1314807"/>
    <lineage>
        <taxon>Eukaryota</taxon>
        <taxon>Fungi</taxon>
        <taxon>Dikarya</taxon>
        <taxon>Basidiomycota</taxon>
        <taxon>Agaricomycotina</taxon>
        <taxon>Agaricomycetes</taxon>
        <taxon>Agaricomycetidae</taxon>
        <taxon>Agaricales</taxon>
        <taxon>Agaricales incertae sedis</taxon>
        <taxon>Dendrothele</taxon>
    </lineage>
</organism>
<evidence type="ECO:0000256" key="6">
    <source>
        <dbReference type="RuleBase" id="RU366049"/>
    </source>
</evidence>
<evidence type="ECO:0000256" key="2">
    <source>
        <dbReference type="ARBA" id="ARBA00006075"/>
    </source>
</evidence>
<evidence type="ECO:0000313" key="9">
    <source>
        <dbReference type="EMBL" id="THU89526.1"/>
    </source>
</evidence>
<dbReference type="AlphaFoldDB" id="A0A4S8LK03"/>
<dbReference type="EMBL" id="ML179364">
    <property type="protein sequence ID" value="THU89526.1"/>
    <property type="molecule type" value="Genomic_DNA"/>
</dbReference>
<sequence>MAAADPLFLPDVDDESNINPPVEDIDIEEIFKGIDDDDDLFNSAPRTERFDVAAELRKADAKYKKTATRIEQRQILPSSSPPRDFGAEPTDGQAKKTANGAGKGSKNAETKEKRKPMRLDEARLVGPTGFSQLIESTKNFRIKGKGHEASDLNRLLQIYQYWTHSMYPKSQFRDTVERVEKLCHSKRMHNKLSMWRDEAHGIKPQSDSEEEDDNAVIDLTNSTQKDKDHPDGLPSDAAEYASSSPIPTRPPSSPDTSGRSDADDEVLDAAMRDLDEAFNATRAATQTTSESSTITTTNAKKNTAMDVDDDEEMWAALGEMDGNAVQVQAGKGDSSTREDWEDMDDEDLMSAFHDAHRDAGSNSFSTKPVSNDTLDDEDMWDMVREAEKAGAMGSKTGLVPDADEEAATIPKRPLSIEEDPDMADFYEDP</sequence>
<comment type="similarity">
    <text evidence="2 6">Belongs to the CSM3 family.</text>
</comment>
<name>A0A4S8LK03_DENBC</name>